<accession>A0ABV5Z8V7</accession>
<keyword evidence="5 11" id="KW-0347">Helicase</keyword>
<evidence type="ECO:0000256" key="10">
    <source>
        <dbReference type="ARBA" id="ARBA00023235"/>
    </source>
</evidence>
<dbReference type="InterPro" id="IPR003593">
    <property type="entry name" value="AAA+_ATPase"/>
</dbReference>
<evidence type="ECO:0000256" key="2">
    <source>
        <dbReference type="ARBA" id="ARBA00022741"/>
    </source>
</evidence>
<proteinExistence type="inferred from homology"/>
<evidence type="ECO:0000256" key="8">
    <source>
        <dbReference type="ARBA" id="ARBA00023125"/>
    </source>
</evidence>
<dbReference type="CDD" id="cd17933">
    <property type="entry name" value="DEXSc_RecD-like"/>
    <property type="match status" value="1"/>
</dbReference>
<dbReference type="HAMAP" id="MF_01487">
    <property type="entry name" value="RecD"/>
    <property type="match status" value="1"/>
</dbReference>
<organism evidence="13 14">
    <name type="scientific">Balneatrix alpica</name>
    <dbReference type="NCBI Taxonomy" id="75684"/>
    <lineage>
        <taxon>Bacteria</taxon>
        <taxon>Pseudomonadati</taxon>
        <taxon>Pseudomonadota</taxon>
        <taxon>Gammaproteobacteria</taxon>
        <taxon>Oceanospirillales</taxon>
        <taxon>Balneatrichaceae</taxon>
        <taxon>Balneatrix</taxon>
    </lineage>
</organism>
<evidence type="ECO:0000259" key="12">
    <source>
        <dbReference type="SMART" id="SM00382"/>
    </source>
</evidence>
<comment type="miscellaneous">
    <text evidence="11">In the RecBCD complex, RecB has a slow 3'-5' helicase, an exonuclease activity and loads RecA onto ssDNA, RecD has a fast 5'-3' helicase activity, while RecC stimulates the ATPase and processivity of the RecB helicase and contributes to recognition of the Chi site.</text>
</comment>
<comment type="function">
    <text evidence="11">A helicase/nuclease that prepares dsDNA breaks (DSB) for recombinational DNA repair. Binds to DSBs and unwinds DNA via a highly rapid and processive ATP-dependent bidirectional helicase activity. Unwinds dsDNA until it encounters a Chi (crossover hotspot instigator) sequence from the 3' direction. Cuts ssDNA a few nucleotides 3' to the Chi site. The properties and activities of the enzyme are changed at Chi. The Chi-altered holoenzyme produces a long 3'-ssDNA overhang and facilitates RecA-binding to the ssDNA for homologous DNA recombination and repair. Holoenzyme degrades any linearized DNA that is unable to undergo homologous recombination. In the holoenzyme this subunit has ssDNA-dependent ATPase and 5'-3' helicase activity. When added to pre-assembled RecBC greatly stimulates nuclease activity and augments holoenzyme processivity. Negatively regulates the RecA-loading ability of RecBCD.</text>
</comment>
<dbReference type="GO" id="GO:0008854">
    <property type="term" value="F:exodeoxyribonuclease V activity"/>
    <property type="evidence" value="ECO:0007669"/>
    <property type="project" value="UniProtKB-EC"/>
</dbReference>
<evidence type="ECO:0000256" key="1">
    <source>
        <dbReference type="ARBA" id="ARBA00022722"/>
    </source>
</evidence>
<dbReference type="InterPro" id="IPR049550">
    <property type="entry name" value="RecD_N"/>
</dbReference>
<keyword evidence="7 11" id="KW-0067">ATP-binding</keyword>
<evidence type="ECO:0000313" key="14">
    <source>
        <dbReference type="Proteomes" id="UP001589628"/>
    </source>
</evidence>
<dbReference type="EMBL" id="JBHLZN010000001">
    <property type="protein sequence ID" value="MFB9885677.1"/>
    <property type="molecule type" value="Genomic_DNA"/>
</dbReference>
<keyword evidence="4 11" id="KW-0378">Hydrolase</keyword>
<keyword evidence="3 11" id="KW-0227">DNA damage</keyword>
<comment type="similarity">
    <text evidence="11">Belongs to the RecD family.</text>
</comment>
<evidence type="ECO:0000313" key="13">
    <source>
        <dbReference type="EMBL" id="MFB9885677.1"/>
    </source>
</evidence>
<dbReference type="CDD" id="cd18809">
    <property type="entry name" value="SF1_C_RecD"/>
    <property type="match status" value="1"/>
</dbReference>
<dbReference type="RefSeq" id="WP_051527816.1">
    <property type="nucleotide sequence ID" value="NZ_JBHLZN010000001.1"/>
</dbReference>
<feature type="domain" description="AAA+ ATPase" evidence="12">
    <location>
        <begin position="177"/>
        <end position="340"/>
    </location>
</feature>
<dbReference type="PANTHER" id="PTHR43788:SF6">
    <property type="entry name" value="DNA HELICASE B"/>
    <property type="match status" value="1"/>
</dbReference>
<evidence type="ECO:0000256" key="5">
    <source>
        <dbReference type="ARBA" id="ARBA00022806"/>
    </source>
</evidence>
<dbReference type="Pfam" id="PF21185">
    <property type="entry name" value="RecD_N"/>
    <property type="match status" value="1"/>
</dbReference>
<evidence type="ECO:0000256" key="7">
    <source>
        <dbReference type="ARBA" id="ARBA00022840"/>
    </source>
</evidence>
<dbReference type="Proteomes" id="UP001589628">
    <property type="component" value="Unassembled WGS sequence"/>
</dbReference>
<dbReference type="PANTHER" id="PTHR43788">
    <property type="entry name" value="DNA2/NAM7 HELICASE FAMILY MEMBER"/>
    <property type="match status" value="1"/>
</dbReference>
<dbReference type="InterPro" id="IPR041851">
    <property type="entry name" value="RecD_N_sf"/>
</dbReference>
<keyword evidence="1 11" id="KW-0540">Nuclease</keyword>
<name>A0ABV5Z8V7_9GAMM</name>
<gene>
    <name evidence="11 13" type="primary">recD</name>
    <name evidence="13" type="ORF">ACFFLH_04555</name>
</gene>
<dbReference type="SUPFAM" id="SSF52540">
    <property type="entry name" value="P-loop containing nucleoside triphosphate hydrolases"/>
    <property type="match status" value="2"/>
</dbReference>
<keyword evidence="8 11" id="KW-0238">DNA-binding</keyword>
<dbReference type="InterPro" id="IPR050534">
    <property type="entry name" value="Coronavir_polyprotein_1ab"/>
</dbReference>
<dbReference type="InterPro" id="IPR006344">
    <property type="entry name" value="RecD"/>
</dbReference>
<dbReference type="InterPro" id="IPR027785">
    <property type="entry name" value="UvrD-like_helicase_C"/>
</dbReference>
<comment type="caution">
    <text evidence="13">The sequence shown here is derived from an EMBL/GenBank/DDBJ whole genome shotgun (WGS) entry which is preliminary data.</text>
</comment>
<evidence type="ECO:0000256" key="11">
    <source>
        <dbReference type="HAMAP-Rule" id="MF_01487"/>
    </source>
</evidence>
<evidence type="ECO:0000256" key="4">
    <source>
        <dbReference type="ARBA" id="ARBA00022801"/>
    </source>
</evidence>
<reference evidence="13 14" key="1">
    <citation type="submission" date="2024-09" db="EMBL/GenBank/DDBJ databases">
        <authorList>
            <person name="Sun Q."/>
            <person name="Mori K."/>
        </authorList>
    </citation>
    <scope>NUCLEOTIDE SEQUENCE [LARGE SCALE GENOMIC DNA]</scope>
    <source>
        <strain evidence="13 14">ATCC 51285</strain>
    </source>
</reference>
<keyword evidence="14" id="KW-1185">Reference proteome</keyword>
<dbReference type="Pfam" id="PF13538">
    <property type="entry name" value="UvrD_C_2"/>
    <property type="match status" value="1"/>
</dbReference>
<dbReference type="Pfam" id="PF13245">
    <property type="entry name" value="AAA_19"/>
    <property type="match status" value="1"/>
</dbReference>
<evidence type="ECO:0000256" key="3">
    <source>
        <dbReference type="ARBA" id="ARBA00022763"/>
    </source>
</evidence>
<keyword evidence="6 11" id="KW-0269">Exonuclease</keyword>
<keyword evidence="2 11" id="KW-0547">Nucleotide-binding</keyword>
<dbReference type="InterPro" id="IPR027417">
    <property type="entry name" value="P-loop_NTPase"/>
</dbReference>
<dbReference type="EC" id="5.6.2.3" evidence="11"/>
<evidence type="ECO:0000256" key="6">
    <source>
        <dbReference type="ARBA" id="ARBA00022839"/>
    </source>
</evidence>
<dbReference type="NCBIfam" id="TIGR01447">
    <property type="entry name" value="recD"/>
    <property type="match status" value="1"/>
</dbReference>
<comment type="subunit">
    <text evidence="11">Heterotrimer of RecB, RecC and RecD. All subunits contribute to DNA-binding.</text>
</comment>
<dbReference type="SMART" id="SM00382">
    <property type="entry name" value="AAA"/>
    <property type="match status" value="1"/>
</dbReference>
<dbReference type="Gene3D" id="1.10.10.1020">
    <property type="entry name" value="RecBCD complex, subunit RecD, N-terminal domain"/>
    <property type="match status" value="1"/>
</dbReference>
<feature type="binding site" evidence="11">
    <location>
        <begin position="185"/>
        <end position="192"/>
    </location>
    <ligand>
        <name>ATP</name>
        <dbReference type="ChEBI" id="CHEBI:30616"/>
    </ligand>
</feature>
<keyword evidence="9 11" id="KW-0234">DNA repair</keyword>
<dbReference type="Gene3D" id="3.40.50.300">
    <property type="entry name" value="P-loop containing nucleotide triphosphate hydrolases"/>
    <property type="match status" value="3"/>
</dbReference>
<comment type="catalytic activity">
    <reaction evidence="11">
        <text>ATP + H2O = ADP + phosphate + H(+)</text>
        <dbReference type="Rhea" id="RHEA:13065"/>
        <dbReference type="ChEBI" id="CHEBI:15377"/>
        <dbReference type="ChEBI" id="CHEBI:15378"/>
        <dbReference type="ChEBI" id="CHEBI:30616"/>
        <dbReference type="ChEBI" id="CHEBI:43474"/>
        <dbReference type="ChEBI" id="CHEBI:456216"/>
        <dbReference type="EC" id="5.6.2.3"/>
    </reaction>
</comment>
<keyword evidence="10 11" id="KW-0413">Isomerase</keyword>
<evidence type="ECO:0000256" key="9">
    <source>
        <dbReference type="ARBA" id="ARBA00023204"/>
    </source>
</evidence>
<sequence>MAESLSCRWVLAQLAQLHQQQRLRGLDWAYANWLAGYLDEHQGRVLLLATWVSQRLGQGHVCLLLHGRVLDLEDDHPLVQQCPASSWAEALQQCPLVAKLAAASEAAAQANQPLLWQPPRLYLHKYWHYEQRVAQRLCQLASQEEEGLLPSSLHSLFGAADPAQPNWQQVAAAIALRQRLLVLSGGPGTGKTTTVTRLLALLQEQQTRRIALAAPTGKAAMRLTDSIRQAKARLDLPSAWRERIPEQASTLHRLLGVRGDGSYRYHALQPLHLDVLVVDEASMIDLAMMDALLQALPAHASLILLGDHHQLASVEAGSVLGDICASPEPGCYSQQMQAYLAPLARLPKVKQVAPLTDSLCFLQISHRFRADSGIGRLATQVRQGQFGIGQEADVHFYDWRQYAYAQLLEACVQGYQEYWQAVQQQATAEQIWACFERFRVLVALREGPLGVAQLNQAIVQRLRRLGYIKTESPWYVGRPLMITSNDYQTQVFNGDIGLVLAKGEGLQVCFMQADGSLRWLAPSRLPAHEDAWVMTIHKSQGSEFEHTLMALPAEDHPLLTRELVYTGITRAKQQLSLFAHPGVLAKAAARPTLRDSGLAWRLWGK</sequence>
<protein>
    <recommendedName>
        <fullName evidence="11">RecBCD enzyme subunit RecD</fullName>
        <ecNumber evidence="11">5.6.2.3</ecNumber>
    </recommendedName>
    <alternativeName>
        <fullName evidence="11">DNA 5'-3' helicase subunit RecD</fullName>
    </alternativeName>
    <alternativeName>
        <fullName evidence="11">Exonuclease V subunit RecD</fullName>
        <shortName evidence="11">ExoV subunit RecD</shortName>
    </alternativeName>
    <alternativeName>
        <fullName evidence="11">Helicase/nuclease RecBCD subunit RecD</fullName>
    </alternativeName>
</protein>